<dbReference type="EMBL" id="JAACJK010000001">
    <property type="protein sequence ID" value="KAF5342174.1"/>
    <property type="molecule type" value="Genomic_DNA"/>
</dbReference>
<feature type="compositionally biased region" description="Basic residues" evidence="1">
    <location>
        <begin position="10"/>
        <end position="23"/>
    </location>
</feature>
<gene>
    <name evidence="2" type="ORF">D9611_001502</name>
</gene>
<accession>A0A8H5CIY4</accession>
<feature type="compositionally biased region" description="Polar residues" evidence="1">
    <location>
        <begin position="361"/>
        <end position="370"/>
    </location>
</feature>
<evidence type="ECO:0000313" key="3">
    <source>
        <dbReference type="Proteomes" id="UP000541558"/>
    </source>
</evidence>
<comment type="caution">
    <text evidence="2">The sequence shown here is derived from an EMBL/GenBank/DDBJ whole genome shotgun (WGS) entry which is preliminary data.</text>
</comment>
<sequence>MSGKSTNRPRPSKAKRSRGKTRQRALTGMSSNDNTTEESTKAQSRLPDLPVEILRKIFFIYVNPLRGLPSSADTFKNRHENPLVLSHVCQEWRACALGDATLWTDIHMDGSSPKLNALFIQRSSPLDVDLTIALKVGFAMVRERIVTDVTDLLKEWLKASMSARGRDVGLGHRIRSLFIRTADREIARRFMTPFQPCDLLALTSLLVEAPLDTYTTNPINFQPLLRGSLTTLELHHSHSPNLTASELREIFAVCPRLSTLVLGGLRLTGAQVLQKETRAPILAPALRRLSIASPICHQINPHLEIPCTPECPCIFRDLVADNLEYLEIAGKSSDGLFHLVPLILRQSSLQLQGQPSSQNQASTEKANNASQGPQQGPQGAPLILVLNLGEYPWSTWEHQSPQHILKDLPRGIHLHFVLGQDPTPFQFELFITMFSTFSATVIHYPSSPTTQIPPSLQDSCHLLAGSEESMTSLVLFPTATRDSLDNDAILRTVLENPRPFINGDRAPYLNAQAINAEDFYDYPGLEDIVSDDDDDNDDDEHYDLDYDIDRWGFSPPFEYDNHNDFFNNFSDSDD</sequence>
<protein>
    <recommendedName>
        <fullName evidence="4">F-box domain-containing protein</fullName>
    </recommendedName>
</protein>
<organism evidence="2 3">
    <name type="scientific">Ephemerocybe angulata</name>
    <dbReference type="NCBI Taxonomy" id="980116"/>
    <lineage>
        <taxon>Eukaryota</taxon>
        <taxon>Fungi</taxon>
        <taxon>Dikarya</taxon>
        <taxon>Basidiomycota</taxon>
        <taxon>Agaricomycotina</taxon>
        <taxon>Agaricomycetes</taxon>
        <taxon>Agaricomycetidae</taxon>
        <taxon>Agaricales</taxon>
        <taxon>Agaricineae</taxon>
        <taxon>Psathyrellaceae</taxon>
        <taxon>Ephemerocybe</taxon>
    </lineage>
</organism>
<feature type="region of interest" description="Disordered" evidence="1">
    <location>
        <begin position="1"/>
        <end position="44"/>
    </location>
</feature>
<keyword evidence="3" id="KW-1185">Reference proteome</keyword>
<dbReference type="OrthoDB" id="2927139at2759"/>
<name>A0A8H5CIY4_9AGAR</name>
<reference evidence="2 3" key="1">
    <citation type="journal article" date="2020" name="ISME J.">
        <title>Uncovering the hidden diversity of litter-decomposition mechanisms in mushroom-forming fungi.</title>
        <authorList>
            <person name="Floudas D."/>
            <person name="Bentzer J."/>
            <person name="Ahren D."/>
            <person name="Johansson T."/>
            <person name="Persson P."/>
            <person name="Tunlid A."/>
        </authorList>
    </citation>
    <scope>NUCLEOTIDE SEQUENCE [LARGE SCALE GENOMIC DNA]</scope>
    <source>
        <strain evidence="2 3">CBS 175.51</strain>
    </source>
</reference>
<evidence type="ECO:0000313" key="2">
    <source>
        <dbReference type="EMBL" id="KAF5342174.1"/>
    </source>
</evidence>
<evidence type="ECO:0000256" key="1">
    <source>
        <dbReference type="SAM" id="MobiDB-lite"/>
    </source>
</evidence>
<evidence type="ECO:0008006" key="4">
    <source>
        <dbReference type="Google" id="ProtNLM"/>
    </source>
</evidence>
<dbReference type="AlphaFoldDB" id="A0A8H5CIY4"/>
<dbReference type="Proteomes" id="UP000541558">
    <property type="component" value="Unassembled WGS sequence"/>
</dbReference>
<proteinExistence type="predicted"/>
<feature type="region of interest" description="Disordered" evidence="1">
    <location>
        <begin position="353"/>
        <end position="377"/>
    </location>
</feature>